<feature type="region of interest" description="Disordered" evidence="1">
    <location>
        <begin position="286"/>
        <end position="326"/>
    </location>
</feature>
<sequence length="377" mass="41295">MSSSQADIVDCTDSVDFRDNVIVMEVDNLLVGCLYETWKKSPDAQYTEHGTFPFLENANGEPVEKSEVTCITKSLRSCWAALKQENRAPDTWGKAGNKILDEVAEEMARLHPILALCENGWKVHAIATERYPSWTATHLDKKKRKVHNTGFDDRDTSKRRKVSGSVEPESDASKSRITGDKSISTLPECEVKQDTPPKDVSTTSVLNFQKSDIDTSGQEQHNSPEASSHANTADTTPQDCFDYSNDTVDTSTCITEDTEMPVEVTVAAIASFPVIKNPLAKLAGRKRESTVPDPVVTPSNVPTPLSTPTLPSNDMPAPPASATVESANVKKFRPGTSKNGRSLCAHRWLKQVAPNGSSANFRIYWSGLTKEKQLVGL</sequence>
<organism evidence="2 3">
    <name type="scientific">Suillus subaureus</name>
    <dbReference type="NCBI Taxonomy" id="48587"/>
    <lineage>
        <taxon>Eukaryota</taxon>
        <taxon>Fungi</taxon>
        <taxon>Dikarya</taxon>
        <taxon>Basidiomycota</taxon>
        <taxon>Agaricomycotina</taxon>
        <taxon>Agaricomycetes</taxon>
        <taxon>Agaricomycetidae</taxon>
        <taxon>Boletales</taxon>
        <taxon>Suillineae</taxon>
        <taxon>Suillaceae</taxon>
        <taxon>Suillus</taxon>
    </lineage>
</organism>
<dbReference type="GeneID" id="64626942"/>
<feature type="compositionally biased region" description="Polar residues" evidence="1">
    <location>
        <begin position="200"/>
        <end position="243"/>
    </location>
</feature>
<evidence type="ECO:0000313" key="2">
    <source>
        <dbReference type="EMBL" id="KAG1815977.1"/>
    </source>
</evidence>
<name>A0A9P7EA97_9AGAM</name>
<evidence type="ECO:0000256" key="1">
    <source>
        <dbReference type="SAM" id="MobiDB-lite"/>
    </source>
</evidence>
<dbReference type="Proteomes" id="UP000807769">
    <property type="component" value="Unassembled WGS sequence"/>
</dbReference>
<dbReference type="RefSeq" id="XP_041192783.1">
    <property type="nucleotide sequence ID" value="XM_041332925.1"/>
</dbReference>
<dbReference type="OrthoDB" id="2690064at2759"/>
<gene>
    <name evidence="2" type="ORF">BJ212DRAFT_1299833</name>
</gene>
<accession>A0A9P7EA97</accession>
<feature type="region of interest" description="Disordered" evidence="1">
    <location>
        <begin position="142"/>
        <end position="243"/>
    </location>
</feature>
<protein>
    <submittedName>
        <fullName evidence="2">Uncharacterized protein</fullName>
    </submittedName>
</protein>
<dbReference type="AlphaFoldDB" id="A0A9P7EA97"/>
<comment type="caution">
    <text evidence="2">The sequence shown here is derived from an EMBL/GenBank/DDBJ whole genome shotgun (WGS) entry which is preliminary data.</text>
</comment>
<feature type="compositionally biased region" description="Low complexity" evidence="1">
    <location>
        <begin position="291"/>
        <end position="314"/>
    </location>
</feature>
<keyword evidence="3" id="KW-1185">Reference proteome</keyword>
<dbReference type="EMBL" id="JABBWG010000017">
    <property type="protein sequence ID" value="KAG1815977.1"/>
    <property type="molecule type" value="Genomic_DNA"/>
</dbReference>
<evidence type="ECO:0000313" key="3">
    <source>
        <dbReference type="Proteomes" id="UP000807769"/>
    </source>
</evidence>
<proteinExistence type="predicted"/>
<reference evidence="2" key="1">
    <citation type="journal article" date="2020" name="New Phytol.">
        <title>Comparative genomics reveals dynamic genome evolution in host specialist ectomycorrhizal fungi.</title>
        <authorList>
            <person name="Lofgren L.A."/>
            <person name="Nguyen N.H."/>
            <person name="Vilgalys R."/>
            <person name="Ruytinx J."/>
            <person name="Liao H.L."/>
            <person name="Branco S."/>
            <person name="Kuo A."/>
            <person name="LaButti K."/>
            <person name="Lipzen A."/>
            <person name="Andreopoulos W."/>
            <person name="Pangilinan J."/>
            <person name="Riley R."/>
            <person name="Hundley H."/>
            <person name="Na H."/>
            <person name="Barry K."/>
            <person name="Grigoriev I.V."/>
            <person name="Stajich J.E."/>
            <person name="Kennedy P.G."/>
        </authorList>
    </citation>
    <scope>NUCLEOTIDE SEQUENCE</scope>
    <source>
        <strain evidence="2">MN1</strain>
    </source>
</reference>